<dbReference type="CDD" id="cd01127">
    <property type="entry name" value="TrwB_TraG_TraD_VirD4"/>
    <property type="match status" value="1"/>
</dbReference>
<gene>
    <name evidence="1" type="ORF">RO1_16020</name>
</gene>
<name>D4KXV8_9FIRM</name>
<dbReference type="PATRIC" id="fig|718255.3.peg.2796"/>
<dbReference type="Proteomes" id="UP000008953">
    <property type="component" value="Chromosome"/>
</dbReference>
<reference evidence="1 2" key="1">
    <citation type="submission" date="2010-03" db="EMBL/GenBank/DDBJ databases">
        <title>The genome sequence of Roseburia intestinalis XB6B4.</title>
        <authorList>
            <consortium name="metaHIT consortium -- http://www.metahit.eu/"/>
            <person name="Pajon A."/>
            <person name="Turner K."/>
            <person name="Parkhill J."/>
            <person name="Bernalier A."/>
        </authorList>
    </citation>
    <scope>NUCLEOTIDE SEQUENCE [LARGE SCALE GENOMIC DNA]</scope>
    <source>
        <strain evidence="1 2">XB6B4</strain>
    </source>
</reference>
<protein>
    <recommendedName>
        <fullName evidence="3">Type IV secretory pathway, VirD4 components</fullName>
    </recommendedName>
</protein>
<accession>D4KXV8</accession>
<dbReference type="AlphaFoldDB" id="D4KXV8"/>
<evidence type="ECO:0000313" key="1">
    <source>
        <dbReference type="EMBL" id="CBL12198.1"/>
    </source>
</evidence>
<dbReference type="EMBL" id="FP929050">
    <property type="protein sequence ID" value="CBL12198.1"/>
    <property type="molecule type" value="Genomic_DNA"/>
</dbReference>
<proteinExistence type="predicted"/>
<dbReference type="HOGENOM" id="CLU_1676528_0_0_9"/>
<sequence length="157" mass="17019">MLVIAGVAMFSVIGGVSLLSHYYTLNGIKSRTVGDGQHGTARFATKKEIAETYVQVPYEPELWRRGENLPAAQGLVLGSMERAGKLYALVDTGDVHCLMIGAAGVGKTAHFLYPNIEYACACGMSFLTTDTKGDLYRNYAGIAKKILWLPYGSHRSP</sequence>
<organism evidence="1 2">
    <name type="scientific">Roseburia intestinalis XB6B4</name>
    <dbReference type="NCBI Taxonomy" id="718255"/>
    <lineage>
        <taxon>Bacteria</taxon>
        <taxon>Bacillati</taxon>
        <taxon>Bacillota</taxon>
        <taxon>Clostridia</taxon>
        <taxon>Lachnospirales</taxon>
        <taxon>Lachnospiraceae</taxon>
        <taxon>Roseburia</taxon>
    </lineage>
</organism>
<reference evidence="1 2" key="2">
    <citation type="submission" date="2010-03" db="EMBL/GenBank/DDBJ databases">
        <authorList>
            <person name="Pajon A."/>
        </authorList>
    </citation>
    <scope>NUCLEOTIDE SEQUENCE [LARGE SCALE GENOMIC DNA]</scope>
    <source>
        <strain evidence="1 2">XB6B4</strain>
    </source>
</reference>
<dbReference type="KEGG" id="rix:RO1_16020"/>
<evidence type="ECO:0008006" key="3">
    <source>
        <dbReference type="Google" id="ProtNLM"/>
    </source>
</evidence>
<evidence type="ECO:0000313" key="2">
    <source>
        <dbReference type="Proteomes" id="UP000008953"/>
    </source>
</evidence>